<proteinExistence type="predicted"/>
<dbReference type="Proteomes" id="UP001244011">
    <property type="component" value="Unassembled WGS sequence"/>
</dbReference>
<reference evidence="2" key="1">
    <citation type="submission" date="2023-06" db="EMBL/GenBank/DDBJ databases">
        <title>Genome-scale phylogeny and comparative genomics of the fungal order Sordariales.</title>
        <authorList>
            <consortium name="Lawrence Berkeley National Laboratory"/>
            <person name="Hensen N."/>
            <person name="Bonometti L."/>
            <person name="Westerberg I."/>
            <person name="Brannstrom I.O."/>
            <person name="Guillou S."/>
            <person name="Cros-Aarteil S."/>
            <person name="Calhoun S."/>
            <person name="Haridas S."/>
            <person name="Kuo A."/>
            <person name="Mondo S."/>
            <person name="Pangilinan J."/>
            <person name="Riley R."/>
            <person name="Labutti K."/>
            <person name="Andreopoulos B."/>
            <person name="Lipzen A."/>
            <person name="Chen C."/>
            <person name="Yanf M."/>
            <person name="Daum C."/>
            <person name="Ng V."/>
            <person name="Clum A."/>
            <person name="Steindorff A."/>
            <person name="Ohm R."/>
            <person name="Martin F."/>
            <person name="Silar P."/>
            <person name="Natvig D."/>
            <person name="Lalanne C."/>
            <person name="Gautier V."/>
            <person name="Ament-Velasquez S.L."/>
            <person name="Kruys A."/>
            <person name="Hutchinson M.I."/>
            <person name="Powell A.J."/>
            <person name="Barry K."/>
            <person name="Miller A.N."/>
            <person name="Grigoriev I.V."/>
            <person name="Debuchy R."/>
            <person name="Gladieux P."/>
            <person name="Thoren M.H."/>
            <person name="Johannesson H."/>
        </authorList>
    </citation>
    <scope>NUCLEOTIDE SEQUENCE</scope>
    <source>
        <strain evidence="2">8032-3</strain>
    </source>
</reference>
<dbReference type="InterPro" id="IPR037475">
    <property type="entry name" value="Sos7"/>
</dbReference>
<feature type="domain" description="Kinetochore protein Sos7 coiled-coil" evidence="1">
    <location>
        <begin position="41"/>
        <end position="84"/>
    </location>
</feature>
<dbReference type="AlphaFoldDB" id="A0AAJ0BNR4"/>
<gene>
    <name evidence="2" type="ORF">QBC33DRAFT_605009</name>
</gene>
<evidence type="ECO:0000313" key="2">
    <source>
        <dbReference type="EMBL" id="KAK1761679.1"/>
    </source>
</evidence>
<dbReference type="PANTHER" id="PTHR37329">
    <property type="entry name" value="KINETOCHORE PROTEIN SOS7"/>
    <property type="match status" value="1"/>
</dbReference>
<accession>A0AAJ0BNR4</accession>
<evidence type="ECO:0000313" key="3">
    <source>
        <dbReference type="Proteomes" id="UP001244011"/>
    </source>
</evidence>
<name>A0AAJ0BNR4_9PEZI</name>
<dbReference type="EMBL" id="MU839056">
    <property type="protein sequence ID" value="KAK1761679.1"/>
    <property type="molecule type" value="Genomic_DNA"/>
</dbReference>
<dbReference type="GO" id="GO:0051315">
    <property type="term" value="P:attachment of mitotic spindle microtubules to kinetochore"/>
    <property type="evidence" value="ECO:0007669"/>
    <property type="project" value="TreeGrafter"/>
</dbReference>
<sequence length="183" mass="20380">MQSKNDLTASWISWRIGGNGSTGGGAPTPVSLEADLAHYRELFAKLRFSYVEQMTKEKFIRAVVGDPPMIVAPHENAALEASDAVLELQREGQDDDLISRAALFYPINTEVKRVIAGRLIDLTPICQACFHGPERASSRPDSIVAKLVKFRPWLIIESLRLRAEPLAVCLSLWRLHRSSQTKV</sequence>
<dbReference type="InterPro" id="IPR048781">
    <property type="entry name" value="Sos7_CC"/>
</dbReference>
<dbReference type="Pfam" id="PF20882">
    <property type="entry name" value="Sos7"/>
    <property type="match status" value="1"/>
</dbReference>
<organism evidence="2 3">
    <name type="scientific">Phialemonium atrogriseum</name>
    <dbReference type="NCBI Taxonomy" id="1093897"/>
    <lineage>
        <taxon>Eukaryota</taxon>
        <taxon>Fungi</taxon>
        <taxon>Dikarya</taxon>
        <taxon>Ascomycota</taxon>
        <taxon>Pezizomycotina</taxon>
        <taxon>Sordariomycetes</taxon>
        <taxon>Sordariomycetidae</taxon>
        <taxon>Cephalothecales</taxon>
        <taxon>Cephalothecaceae</taxon>
        <taxon>Phialemonium</taxon>
    </lineage>
</organism>
<dbReference type="PANTHER" id="PTHR37329:SF1">
    <property type="entry name" value="KINETOCHORE PROTEIN SOS7"/>
    <property type="match status" value="1"/>
</dbReference>
<keyword evidence="3" id="KW-1185">Reference proteome</keyword>
<dbReference type="RefSeq" id="XP_060277892.1">
    <property type="nucleotide sequence ID" value="XM_060432259.1"/>
</dbReference>
<dbReference type="GO" id="GO:0034501">
    <property type="term" value="P:protein localization to kinetochore"/>
    <property type="evidence" value="ECO:0007669"/>
    <property type="project" value="InterPro"/>
</dbReference>
<comment type="caution">
    <text evidence="2">The sequence shown here is derived from an EMBL/GenBank/DDBJ whole genome shotgun (WGS) entry which is preliminary data.</text>
</comment>
<dbReference type="GeneID" id="85315446"/>
<protein>
    <recommendedName>
        <fullName evidence="1">Kinetochore protein Sos7 coiled-coil domain-containing protein</fullName>
    </recommendedName>
</protein>
<dbReference type="GO" id="GO:0000776">
    <property type="term" value="C:kinetochore"/>
    <property type="evidence" value="ECO:0007669"/>
    <property type="project" value="InterPro"/>
</dbReference>
<evidence type="ECO:0000259" key="1">
    <source>
        <dbReference type="Pfam" id="PF20882"/>
    </source>
</evidence>